<feature type="transmembrane region" description="Helical" evidence="1">
    <location>
        <begin position="314"/>
        <end position="338"/>
    </location>
</feature>
<keyword evidence="2" id="KW-0732">Signal</keyword>
<name>A0A8H6YI72_9AGAR</name>
<dbReference type="OrthoDB" id="3061498at2759"/>
<proteinExistence type="predicted"/>
<organism evidence="3 4">
    <name type="scientific">Mycena venus</name>
    <dbReference type="NCBI Taxonomy" id="2733690"/>
    <lineage>
        <taxon>Eukaryota</taxon>
        <taxon>Fungi</taxon>
        <taxon>Dikarya</taxon>
        <taxon>Basidiomycota</taxon>
        <taxon>Agaricomycotina</taxon>
        <taxon>Agaricomycetes</taxon>
        <taxon>Agaricomycetidae</taxon>
        <taxon>Agaricales</taxon>
        <taxon>Marasmiineae</taxon>
        <taxon>Mycenaceae</taxon>
        <taxon>Mycena</taxon>
    </lineage>
</organism>
<feature type="transmembrane region" description="Helical" evidence="1">
    <location>
        <begin position="273"/>
        <end position="294"/>
    </location>
</feature>
<keyword evidence="1" id="KW-0812">Transmembrane</keyword>
<accession>A0A8H6YI72</accession>
<comment type="caution">
    <text evidence="3">The sequence shown here is derived from an EMBL/GenBank/DDBJ whole genome shotgun (WGS) entry which is preliminary data.</text>
</comment>
<keyword evidence="1" id="KW-0472">Membrane</keyword>
<evidence type="ECO:0000256" key="2">
    <source>
        <dbReference type="SAM" id="SignalP"/>
    </source>
</evidence>
<gene>
    <name evidence="3" type="ORF">MVEN_00753600</name>
</gene>
<feature type="chain" id="PRO_5034674742" evidence="2">
    <location>
        <begin position="31"/>
        <end position="346"/>
    </location>
</feature>
<dbReference type="EMBL" id="JACAZI010000005">
    <property type="protein sequence ID" value="KAF7360248.1"/>
    <property type="molecule type" value="Genomic_DNA"/>
</dbReference>
<evidence type="ECO:0000313" key="4">
    <source>
        <dbReference type="Proteomes" id="UP000620124"/>
    </source>
</evidence>
<keyword evidence="1" id="KW-1133">Transmembrane helix</keyword>
<sequence length="346" mass="37676">MVWTGAIRMRRLPSALLSCAIFFIAAASGAFETTSDDICSGLITQYLSDADDWLTPTAGRTYTNTIVLPSNLLEYSPDYAFDLWCRTLKDDGGPSVEHWVRADEEVASVSQDIELDCDVTPDEITLPHRAQDVLLGFGETVASFTLLREIEAAVEQAEYVDIQTQLRNEWLKVGGVLMGLMTLESAAFALTADSLLAPTNLIARFAIAVASIATAAGLLCDAYLLLRFSRASIQAFKRRAEDGYRVRGENDLPGSGTPVRTYIMFAILARLPLLLALLAMACITALLGAAAYALSPLAVLGVLSVVSGVLTLRYLFWALLWTVFAVSRMSAIVSRLYMRVVRSVRG</sequence>
<dbReference type="AlphaFoldDB" id="A0A8H6YI72"/>
<dbReference type="Proteomes" id="UP000620124">
    <property type="component" value="Unassembled WGS sequence"/>
</dbReference>
<protein>
    <submittedName>
        <fullName evidence="3">Uncharacterized protein</fullName>
    </submittedName>
</protein>
<feature type="transmembrane region" description="Helical" evidence="1">
    <location>
        <begin position="201"/>
        <end position="226"/>
    </location>
</feature>
<keyword evidence="4" id="KW-1185">Reference proteome</keyword>
<feature type="signal peptide" evidence="2">
    <location>
        <begin position="1"/>
        <end position="30"/>
    </location>
</feature>
<evidence type="ECO:0000313" key="3">
    <source>
        <dbReference type="EMBL" id="KAF7360248.1"/>
    </source>
</evidence>
<evidence type="ECO:0000256" key="1">
    <source>
        <dbReference type="SAM" id="Phobius"/>
    </source>
</evidence>
<reference evidence="3" key="1">
    <citation type="submission" date="2020-05" db="EMBL/GenBank/DDBJ databases">
        <title>Mycena genomes resolve the evolution of fungal bioluminescence.</title>
        <authorList>
            <person name="Tsai I.J."/>
        </authorList>
    </citation>
    <scope>NUCLEOTIDE SEQUENCE</scope>
    <source>
        <strain evidence="3">CCC161011</strain>
    </source>
</reference>